<evidence type="ECO:0000313" key="7">
    <source>
        <dbReference type="EMBL" id="MFC4617459.1"/>
    </source>
</evidence>
<dbReference type="PANTHER" id="PTHR11113:SF14">
    <property type="entry name" value="N-ACETYLGLUCOSAMINE-6-PHOSPHATE DEACETYLASE"/>
    <property type="match status" value="1"/>
</dbReference>
<proteinExistence type="inferred from homology"/>
<evidence type="ECO:0000256" key="2">
    <source>
        <dbReference type="ARBA" id="ARBA00022723"/>
    </source>
</evidence>
<dbReference type="InterPro" id="IPR003764">
    <property type="entry name" value="GlcNAc_6-P_deAcase"/>
</dbReference>
<feature type="domain" description="Amidohydrolase-related" evidence="6">
    <location>
        <begin position="50"/>
        <end position="380"/>
    </location>
</feature>
<evidence type="ECO:0000256" key="3">
    <source>
        <dbReference type="ARBA" id="ARBA00022801"/>
    </source>
</evidence>
<reference evidence="8" key="1">
    <citation type="journal article" date="2019" name="Int. J. Syst. Evol. Microbiol.">
        <title>The Global Catalogue of Microorganisms (GCM) 10K type strain sequencing project: providing services to taxonomists for standard genome sequencing and annotation.</title>
        <authorList>
            <consortium name="The Broad Institute Genomics Platform"/>
            <consortium name="The Broad Institute Genome Sequencing Center for Infectious Disease"/>
            <person name="Wu L."/>
            <person name="Ma J."/>
        </authorList>
    </citation>
    <scope>NUCLEOTIDE SEQUENCE [LARGE SCALE GENOMIC DNA]</scope>
    <source>
        <strain evidence="8">CGMCC 1.16306</strain>
    </source>
</reference>
<evidence type="ECO:0000313" key="8">
    <source>
        <dbReference type="Proteomes" id="UP001596022"/>
    </source>
</evidence>
<evidence type="ECO:0000256" key="5">
    <source>
        <dbReference type="PIRNR" id="PIRNR038994"/>
    </source>
</evidence>
<gene>
    <name evidence="7" type="primary">nagA</name>
    <name evidence="7" type="ORF">ACFO4N_01800</name>
</gene>
<dbReference type="Gene3D" id="3.20.20.140">
    <property type="entry name" value="Metal-dependent hydrolases"/>
    <property type="match status" value="1"/>
</dbReference>
<dbReference type="NCBIfam" id="TIGR00221">
    <property type="entry name" value="nagA"/>
    <property type="match status" value="1"/>
</dbReference>
<dbReference type="InterPro" id="IPR011059">
    <property type="entry name" value="Metal-dep_hydrolase_composite"/>
</dbReference>
<evidence type="ECO:0000256" key="4">
    <source>
        <dbReference type="ARBA" id="ARBA00023277"/>
    </source>
</evidence>
<dbReference type="SUPFAM" id="SSF51338">
    <property type="entry name" value="Composite domain of metallo-dependent hydrolases"/>
    <property type="match status" value="1"/>
</dbReference>
<protein>
    <submittedName>
        <fullName evidence="7">N-acetylglucosamine-6-phosphate deacetylase</fullName>
        <ecNumber evidence="7">3.5.1.25</ecNumber>
    </submittedName>
</protein>
<dbReference type="PIRSF" id="PIRSF038994">
    <property type="entry name" value="NagA"/>
    <property type="match status" value="1"/>
</dbReference>
<dbReference type="EMBL" id="JBHSFW010000001">
    <property type="protein sequence ID" value="MFC4617459.1"/>
    <property type="molecule type" value="Genomic_DNA"/>
</dbReference>
<dbReference type="Proteomes" id="UP001596022">
    <property type="component" value="Unassembled WGS sequence"/>
</dbReference>
<keyword evidence="2" id="KW-0479">Metal-binding</keyword>
<name>A0ABV9GGN1_9BACL</name>
<dbReference type="EC" id="3.5.1.25" evidence="7"/>
<comment type="similarity">
    <text evidence="1 5">Belongs to the metallo-dependent hydrolases superfamily. NagA family.</text>
</comment>
<dbReference type="CDD" id="cd00854">
    <property type="entry name" value="NagA"/>
    <property type="match status" value="1"/>
</dbReference>
<accession>A0ABV9GGN1</accession>
<dbReference type="InterPro" id="IPR006680">
    <property type="entry name" value="Amidohydro-rel"/>
</dbReference>
<dbReference type="SUPFAM" id="SSF51556">
    <property type="entry name" value="Metallo-dependent hydrolases"/>
    <property type="match status" value="1"/>
</dbReference>
<dbReference type="InterPro" id="IPR032466">
    <property type="entry name" value="Metal_Hydrolase"/>
</dbReference>
<organism evidence="7 8">
    <name type="scientific">Camelliibacillus cellulosilyticus</name>
    <dbReference type="NCBI Taxonomy" id="2174486"/>
    <lineage>
        <taxon>Bacteria</taxon>
        <taxon>Bacillati</taxon>
        <taxon>Bacillota</taxon>
        <taxon>Bacilli</taxon>
        <taxon>Bacillales</taxon>
        <taxon>Sporolactobacillaceae</taxon>
        <taxon>Camelliibacillus</taxon>
    </lineage>
</organism>
<dbReference type="Gene3D" id="2.30.40.10">
    <property type="entry name" value="Urease, subunit C, domain 1"/>
    <property type="match status" value="1"/>
</dbReference>
<keyword evidence="8" id="KW-1185">Reference proteome</keyword>
<evidence type="ECO:0000259" key="6">
    <source>
        <dbReference type="Pfam" id="PF01979"/>
    </source>
</evidence>
<dbReference type="PANTHER" id="PTHR11113">
    <property type="entry name" value="N-ACETYLGLUCOSAMINE-6-PHOSPHATE DEACETYLASE"/>
    <property type="match status" value="1"/>
</dbReference>
<comment type="caution">
    <text evidence="7">The sequence shown here is derived from an EMBL/GenBank/DDBJ whole genome shotgun (WGS) entry which is preliminary data.</text>
</comment>
<dbReference type="RefSeq" id="WP_376844501.1">
    <property type="nucleotide sequence ID" value="NZ_JBHSFW010000001.1"/>
</dbReference>
<keyword evidence="3 5" id="KW-0378">Hydrolase</keyword>
<evidence type="ECO:0000256" key="1">
    <source>
        <dbReference type="ARBA" id="ARBA00010716"/>
    </source>
</evidence>
<keyword evidence="4 5" id="KW-0119">Carbohydrate metabolism</keyword>
<dbReference type="GO" id="GO:0008448">
    <property type="term" value="F:N-acetylglucosamine-6-phosphate deacetylase activity"/>
    <property type="evidence" value="ECO:0007669"/>
    <property type="project" value="UniProtKB-EC"/>
</dbReference>
<sequence length="383" mass="41388">MLLKGLEIYAGQGKIAKGYLVIENGKILKIGAGESHDDGEGYDFPSTYKLVPGRIDVHIHGANGSDTMDATYDAIENIARTLPKEGTTAFLATTITQTKDAIEKALENVNAYMMHPVKDAAEVVGIHLEGPFLNREKCGAQPPEQIINGDLALFDRWQTLSGGHIKQVTVAPEIENGLDLVRHLSRQGIVASIGHSNASYKEVHAAVQAGARQVTHLFNGMSGLHHREPGVVGAAFLFNELYAEMIVDGIHICPETVNIAYQQKGSERILLITDAMRAKCMKNGTYDLGGQDVTVKDGKATLANGALAGSVLKMNDACRNMLKYTDANLSDVIRMSSENPAKQLGIYDSKGSIDEGKDADLVVLDENHEIVMTICSGQVVYEK</sequence>
<dbReference type="Pfam" id="PF01979">
    <property type="entry name" value="Amidohydro_1"/>
    <property type="match status" value="1"/>
</dbReference>